<proteinExistence type="predicted"/>
<protein>
    <submittedName>
        <fullName evidence="1">Uncharacterized protein</fullName>
    </submittedName>
</protein>
<name>A0ABX7Y3Z4_9ACTN</name>
<gene>
    <name evidence="1" type="ORF">J5A65_13545</name>
</gene>
<organism evidence="1 2">
    <name type="scientific">Arachnia rubra</name>
    <dbReference type="NCBI Taxonomy" id="1547448"/>
    <lineage>
        <taxon>Bacteria</taxon>
        <taxon>Bacillati</taxon>
        <taxon>Actinomycetota</taxon>
        <taxon>Actinomycetes</taxon>
        <taxon>Propionibacteriales</taxon>
        <taxon>Propionibacteriaceae</taxon>
        <taxon>Arachnia</taxon>
    </lineage>
</organism>
<keyword evidence="2" id="KW-1185">Reference proteome</keyword>
<reference evidence="1 2" key="1">
    <citation type="submission" date="2021-03" db="EMBL/GenBank/DDBJ databases">
        <title>Human Oral Microbial Genomes.</title>
        <authorList>
            <person name="Johnston C.D."/>
            <person name="Chen T."/>
            <person name="Dewhirst F.E."/>
        </authorList>
    </citation>
    <scope>NUCLEOTIDE SEQUENCE [LARGE SCALE GENOMIC DNA]</scope>
    <source>
        <strain evidence="1 2">DSMZ 100122</strain>
    </source>
</reference>
<evidence type="ECO:0000313" key="1">
    <source>
        <dbReference type="EMBL" id="QUC07919.1"/>
    </source>
</evidence>
<accession>A0ABX7Y3Z4</accession>
<dbReference type="Proteomes" id="UP000678513">
    <property type="component" value="Chromosome"/>
</dbReference>
<sequence>MSSWTSRDDGIPAELEESLHENGRFDELPEDVAFPHDFDSALLTKAGGAPYWTANGPCALLDPSDRMVLQLDSWLTVSEGQEALAAHAENFPGTVQLEDDAASIANFCLDGIGFVMTHAGEPEIYFMINR</sequence>
<dbReference type="EMBL" id="CP072384">
    <property type="protein sequence ID" value="QUC07919.1"/>
    <property type="molecule type" value="Genomic_DNA"/>
</dbReference>
<evidence type="ECO:0000313" key="2">
    <source>
        <dbReference type="Proteomes" id="UP000678513"/>
    </source>
</evidence>
<dbReference type="RefSeq" id="WP_212323173.1">
    <property type="nucleotide sequence ID" value="NZ_CP072384.1"/>
</dbReference>